<evidence type="ECO:0000256" key="1">
    <source>
        <dbReference type="SAM" id="MobiDB-lite"/>
    </source>
</evidence>
<dbReference type="InterPro" id="IPR013749">
    <property type="entry name" value="PM/HMP-P_kinase-1"/>
</dbReference>
<dbReference type="PANTHER" id="PTHR20858:SF17">
    <property type="entry name" value="HYDROXYMETHYLPYRIMIDINE_PHOSPHOMETHYLPYRIMIDINE KINASE THI20-RELATED"/>
    <property type="match status" value="1"/>
</dbReference>
<organism evidence="3 4">
    <name type="scientific">Comamonas aquatica DA1877</name>
    <dbReference type="NCBI Taxonomy" id="1457173"/>
    <lineage>
        <taxon>Bacteria</taxon>
        <taxon>Pseudomonadati</taxon>
        <taxon>Pseudomonadota</taxon>
        <taxon>Betaproteobacteria</taxon>
        <taxon>Burkholderiales</taxon>
        <taxon>Comamonadaceae</taxon>
        <taxon>Comamonas</taxon>
    </lineage>
</organism>
<name>A0A014P3U1_9BURK</name>
<accession>A0A014P3U1</accession>
<evidence type="ECO:0000313" key="4">
    <source>
        <dbReference type="Proteomes" id="UP000020766"/>
    </source>
</evidence>
<feature type="region of interest" description="Disordered" evidence="1">
    <location>
        <begin position="286"/>
        <end position="329"/>
    </location>
</feature>
<evidence type="ECO:0000259" key="2">
    <source>
        <dbReference type="Pfam" id="PF08543"/>
    </source>
</evidence>
<feature type="domain" description="Pyridoxamine kinase/Phosphomethylpyrimidine kinase" evidence="2">
    <location>
        <begin position="35"/>
        <end position="276"/>
    </location>
</feature>
<dbReference type="SUPFAM" id="SSF53613">
    <property type="entry name" value="Ribokinase-like"/>
    <property type="match status" value="1"/>
</dbReference>
<proteinExistence type="predicted"/>
<reference evidence="3 4" key="1">
    <citation type="submission" date="2014-01" db="EMBL/GenBank/DDBJ databases">
        <title>Interspecies Systems Biology Uncovers Metabolites Affecting C. elegans Gene Expression and Life History Traits.</title>
        <authorList>
            <person name="Watson E."/>
            <person name="Macneil L.T."/>
            <person name="Ritter A.D."/>
            <person name="Yilmaz L.S."/>
            <person name="Rosebrock A.P."/>
            <person name="Caudy A.A."/>
            <person name="Walhout A.J."/>
        </authorList>
    </citation>
    <scope>NUCLEOTIDE SEQUENCE [LARGE SCALE GENOMIC DNA]</scope>
    <source>
        <strain evidence="3 4">DA1877</strain>
    </source>
</reference>
<dbReference type="PATRIC" id="fig|1457173.3.peg.1155"/>
<dbReference type="GO" id="GO:0008902">
    <property type="term" value="F:hydroxymethylpyrimidine kinase activity"/>
    <property type="evidence" value="ECO:0007669"/>
    <property type="project" value="TreeGrafter"/>
</dbReference>
<evidence type="ECO:0000313" key="3">
    <source>
        <dbReference type="EMBL" id="EXU80815.1"/>
    </source>
</evidence>
<dbReference type="RefSeq" id="WP_043380858.1">
    <property type="nucleotide sequence ID" value="NZ_JBOK01000005.1"/>
</dbReference>
<keyword evidence="4" id="KW-1185">Reference proteome</keyword>
<dbReference type="Proteomes" id="UP000020766">
    <property type="component" value="Unassembled WGS sequence"/>
</dbReference>
<dbReference type="EMBL" id="JBOK01000005">
    <property type="protein sequence ID" value="EXU80815.1"/>
    <property type="molecule type" value="Genomic_DNA"/>
</dbReference>
<sequence length="329" mass="34518">MAFQPPAVPTAPNTPEDSEAALAQPMCVMSFNACDPSGAGGLTADITTIASVGGHPVAVVTGVVVRDTSHVFSHSAIDDETVTDQARAVLEDIPVRAIKVGLAGSPANLAAIAELASDYPDIPIVSYMPDLSWWQGDGLEEYLDAFQALVMPQTSVLVGNHGTLSRWLLPDWSQSRPPSARDIAKAAEALDVPFVLVTGIPLPDQYIDNVLASTETVIGSSKFEMFDGSFHGAGDTLSAALTALLAAGNDLGAAAQDALEYLDHSLGSGFRPGMGQLIPDRMFWAQPDEAAEAAESDEDSAQPPTDAPPADDEPPPLEGFEMHPHDTKH</sequence>
<dbReference type="GO" id="GO:0009228">
    <property type="term" value="P:thiamine biosynthetic process"/>
    <property type="evidence" value="ECO:0007669"/>
    <property type="project" value="TreeGrafter"/>
</dbReference>
<gene>
    <name evidence="3" type="ORF">AX13_14355</name>
</gene>
<dbReference type="UniPathway" id="UPA00060">
    <property type="reaction ID" value="UER00138"/>
</dbReference>
<dbReference type="Pfam" id="PF08543">
    <property type="entry name" value="Phos_pyr_kin"/>
    <property type="match status" value="1"/>
</dbReference>
<dbReference type="PANTHER" id="PTHR20858">
    <property type="entry name" value="PHOSPHOMETHYLPYRIMIDINE KINASE"/>
    <property type="match status" value="1"/>
</dbReference>
<dbReference type="AlphaFoldDB" id="A0A014P3U1"/>
<dbReference type="GO" id="GO:0009229">
    <property type="term" value="P:thiamine diphosphate biosynthetic process"/>
    <property type="evidence" value="ECO:0007669"/>
    <property type="project" value="UniProtKB-UniPathway"/>
</dbReference>
<feature type="compositionally biased region" description="Basic and acidic residues" evidence="1">
    <location>
        <begin position="320"/>
        <end position="329"/>
    </location>
</feature>
<keyword evidence="3" id="KW-0418">Kinase</keyword>
<keyword evidence="3" id="KW-0808">Transferase</keyword>
<feature type="compositionally biased region" description="Acidic residues" evidence="1">
    <location>
        <begin position="289"/>
        <end position="300"/>
    </location>
</feature>
<dbReference type="InterPro" id="IPR029056">
    <property type="entry name" value="Ribokinase-like"/>
</dbReference>
<dbReference type="GO" id="GO:0008972">
    <property type="term" value="F:phosphomethylpyrimidine kinase activity"/>
    <property type="evidence" value="ECO:0007669"/>
    <property type="project" value="TreeGrafter"/>
</dbReference>
<protein>
    <submittedName>
        <fullName evidence="3">Phosphomethylpyrimidine kinase</fullName>
    </submittedName>
</protein>
<dbReference type="GO" id="GO:0005829">
    <property type="term" value="C:cytosol"/>
    <property type="evidence" value="ECO:0007669"/>
    <property type="project" value="TreeGrafter"/>
</dbReference>
<dbReference type="STRING" id="225991.MA05_05610"/>
<dbReference type="Gene3D" id="3.40.1190.20">
    <property type="match status" value="1"/>
</dbReference>
<comment type="caution">
    <text evidence="3">The sequence shown here is derived from an EMBL/GenBank/DDBJ whole genome shotgun (WGS) entry which is preliminary data.</text>
</comment>